<dbReference type="Gene3D" id="1.20.1280.50">
    <property type="match status" value="1"/>
</dbReference>
<protein>
    <recommendedName>
        <fullName evidence="1">F-box domain-containing protein</fullName>
    </recommendedName>
</protein>
<dbReference type="InterPro" id="IPR001810">
    <property type="entry name" value="F-box_dom"/>
</dbReference>
<keyword evidence="3" id="KW-1185">Reference proteome</keyword>
<evidence type="ECO:0000259" key="1">
    <source>
        <dbReference type="Pfam" id="PF12937"/>
    </source>
</evidence>
<comment type="caution">
    <text evidence="2">The sequence shown here is derived from an EMBL/GenBank/DDBJ whole genome shotgun (WGS) entry which is preliminary data.</text>
</comment>
<accession>A0ABR4FZ41</accession>
<reference evidence="2 3" key="1">
    <citation type="submission" date="2024-07" db="EMBL/GenBank/DDBJ databases">
        <title>Section-level genome sequencing and comparative genomics of Aspergillus sections Usti and Cavernicolus.</title>
        <authorList>
            <consortium name="Lawrence Berkeley National Laboratory"/>
            <person name="Nybo J.L."/>
            <person name="Vesth T.C."/>
            <person name="Theobald S."/>
            <person name="Frisvad J.C."/>
            <person name="Larsen T.O."/>
            <person name="Kjaerboelling I."/>
            <person name="Rothschild-Mancinelli K."/>
            <person name="Lyhne E.K."/>
            <person name="Kogle M.E."/>
            <person name="Barry K."/>
            <person name="Clum A."/>
            <person name="Na H."/>
            <person name="Ledsgaard L."/>
            <person name="Lin J."/>
            <person name="Lipzen A."/>
            <person name="Kuo A."/>
            <person name="Riley R."/>
            <person name="Mondo S."/>
            <person name="Labutti K."/>
            <person name="Haridas S."/>
            <person name="Pangalinan J."/>
            <person name="Salamov A.A."/>
            <person name="Simmons B.A."/>
            <person name="Magnuson J.K."/>
            <person name="Chen J."/>
            <person name="Drula E."/>
            <person name="Henrissat B."/>
            <person name="Wiebenga A."/>
            <person name="Lubbers R.J."/>
            <person name="Gomes A.C."/>
            <person name="Makela M.R."/>
            <person name="Stajich J."/>
            <person name="Grigoriev I.V."/>
            <person name="Mortensen U.H."/>
            <person name="De Vries R.P."/>
            <person name="Baker S.E."/>
            <person name="Andersen M.R."/>
        </authorList>
    </citation>
    <scope>NUCLEOTIDE SEQUENCE [LARGE SCALE GENOMIC DNA]</scope>
    <source>
        <strain evidence="2 3">CBS 209.92</strain>
    </source>
</reference>
<evidence type="ECO:0000313" key="3">
    <source>
        <dbReference type="Proteomes" id="UP001610563"/>
    </source>
</evidence>
<feature type="domain" description="F-box" evidence="1">
    <location>
        <begin position="4"/>
        <end position="45"/>
    </location>
</feature>
<dbReference type="EMBL" id="JBFTWV010000078">
    <property type="protein sequence ID" value="KAL2788493.1"/>
    <property type="molecule type" value="Genomic_DNA"/>
</dbReference>
<dbReference type="Proteomes" id="UP001610563">
    <property type="component" value="Unassembled WGS sequence"/>
</dbReference>
<dbReference type="InterPro" id="IPR036047">
    <property type="entry name" value="F-box-like_dom_sf"/>
</dbReference>
<proteinExistence type="predicted"/>
<dbReference type="CDD" id="cd09917">
    <property type="entry name" value="F-box_SF"/>
    <property type="match status" value="1"/>
</dbReference>
<gene>
    <name evidence="2" type="ORF">BJX66DRAFT_352644</name>
</gene>
<name>A0ABR4FZ41_9EURO</name>
<evidence type="ECO:0000313" key="2">
    <source>
        <dbReference type="EMBL" id="KAL2788493.1"/>
    </source>
</evidence>
<sequence>MAHRLPPELWAQIASYFQEDRPTLAKCARVCRQWQPVFERFIYRKVKVESEEFQPKDGFISLARFKTLATELRQAFVRRLEYTVVMPYDIPEYRATKLEGYNEKNAIRDANNEAFQAGILSLFEVLKSWKDDAKITITLVVQGRVRTLEPETEANDHAKEWQGELRGERVVRPYRAQFADDGDALVLPEVTCVDNLLVQYSYRPQRISPGGLSQIARHCVALRRLHFDMPGKLRPDHVEYMRERREALASGLSRLPSALQVFDCMGSSEHPWSNTLPALDLRSANKIDVLSSSLQTSSLWPRLETNALDGVPENIPSGEWLFDYELSPGDEEDFPDPATGDEIFESRWLREEYEISREKMKPEHLHRAFISLGYASRQMPVLKLLSFGLASSLRTVLTFTTSPGVIDLDPSCTHTPSSTRPLLHFRSDSAYRPDWRVADAWGFALDDMQVVDEGPREYYHRLVCSVALDRPRLD</sequence>
<dbReference type="SUPFAM" id="SSF81383">
    <property type="entry name" value="F-box domain"/>
    <property type="match status" value="1"/>
</dbReference>
<dbReference type="Pfam" id="PF12937">
    <property type="entry name" value="F-box-like"/>
    <property type="match status" value="1"/>
</dbReference>
<organism evidence="2 3">
    <name type="scientific">Aspergillus keveii</name>
    <dbReference type="NCBI Taxonomy" id="714993"/>
    <lineage>
        <taxon>Eukaryota</taxon>
        <taxon>Fungi</taxon>
        <taxon>Dikarya</taxon>
        <taxon>Ascomycota</taxon>
        <taxon>Pezizomycotina</taxon>
        <taxon>Eurotiomycetes</taxon>
        <taxon>Eurotiomycetidae</taxon>
        <taxon>Eurotiales</taxon>
        <taxon>Aspergillaceae</taxon>
        <taxon>Aspergillus</taxon>
        <taxon>Aspergillus subgen. Nidulantes</taxon>
    </lineage>
</organism>